<proteinExistence type="predicted"/>
<dbReference type="EMBL" id="AMKT01000003">
    <property type="protein sequence ID" value="OXG31150.1"/>
    <property type="molecule type" value="Genomic_DNA"/>
</dbReference>
<sequence length="82" mass="9849">MRASGRKGKIEWRRCRRYTAIWRMVVVHDCGKQLPVHRRHWSHLSGFEVREFCTADDYCSKLAPSHLPFSGLNYQERRCEKK</sequence>
<dbReference type="Proteomes" id="UP000199727">
    <property type="component" value="Unassembled WGS sequence"/>
</dbReference>
<organism evidence="1 2">
    <name type="scientific">Cryptococcus neoformans Tu259-1</name>
    <dbReference type="NCBI Taxonomy" id="1230072"/>
    <lineage>
        <taxon>Eukaryota</taxon>
        <taxon>Fungi</taxon>
        <taxon>Dikarya</taxon>
        <taxon>Basidiomycota</taxon>
        <taxon>Agaricomycotina</taxon>
        <taxon>Tremellomycetes</taxon>
        <taxon>Tremellales</taxon>
        <taxon>Cryptococcaceae</taxon>
        <taxon>Cryptococcus</taxon>
        <taxon>Cryptococcus neoformans species complex</taxon>
    </lineage>
</organism>
<gene>
    <name evidence="1" type="ORF">C361_00036</name>
</gene>
<comment type="caution">
    <text evidence="1">The sequence shown here is derived from an EMBL/GenBank/DDBJ whole genome shotgun (WGS) entry which is preliminary data.</text>
</comment>
<protein>
    <submittedName>
        <fullName evidence="1">Uncharacterized protein</fullName>
    </submittedName>
</protein>
<name>A0A854QRT2_CRYNE</name>
<dbReference type="AlphaFoldDB" id="A0A854QRT2"/>
<evidence type="ECO:0000313" key="1">
    <source>
        <dbReference type="EMBL" id="OXG31150.1"/>
    </source>
</evidence>
<accession>A0A854QRT2</accession>
<evidence type="ECO:0000313" key="2">
    <source>
        <dbReference type="Proteomes" id="UP000199727"/>
    </source>
</evidence>
<reference evidence="1 2" key="1">
    <citation type="submission" date="2017-06" db="EMBL/GenBank/DDBJ databases">
        <title>Global population genomics of the pathogenic fungus Cryptococcus neoformans var. grubii.</title>
        <authorList>
            <person name="Cuomo C."/>
            <person name="Litvintseva A."/>
            <person name="Chen Y."/>
            <person name="Young S."/>
            <person name="Zeng Q."/>
            <person name="Chapman S."/>
            <person name="Gujja S."/>
            <person name="Saif S."/>
            <person name="Birren B."/>
        </authorList>
    </citation>
    <scope>NUCLEOTIDE SEQUENCE [LARGE SCALE GENOMIC DNA]</scope>
    <source>
        <strain evidence="1 2">Tu259-1</strain>
    </source>
</reference>